<dbReference type="AlphaFoldDB" id="A0A8T0KVQ3"/>
<protein>
    <submittedName>
        <fullName evidence="2">Uncharacterized protein</fullName>
    </submittedName>
</protein>
<dbReference type="Proteomes" id="UP000743370">
    <property type="component" value="Unassembled WGS sequence"/>
</dbReference>
<name>A0A8T0KVQ3_PHAAN</name>
<reference evidence="2 3" key="1">
    <citation type="submission" date="2020-05" db="EMBL/GenBank/DDBJ databases">
        <title>Vigna angularis (adzuki bean) Var. LongXiaoDou No. 4 denovo assembly.</title>
        <authorList>
            <person name="Xiang H."/>
        </authorList>
    </citation>
    <scope>NUCLEOTIDE SEQUENCE [LARGE SCALE GENOMIC DNA]</scope>
    <source>
        <tissue evidence="2">Leaf</tissue>
    </source>
</reference>
<evidence type="ECO:0000313" key="2">
    <source>
        <dbReference type="EMBL" id="KAG2403814.1"/>
    </source>
</evidence>
<gene>
    <name evidence="2" type="ORF">HKW66_Vig0107340</name>
</gene>
<feature type="compositionally biased region" description="Basic residues" evidence="1">
    <location>
        <begin position="42"/>
        <end position="58"/>
    </location>
</feature>
<organism evidence="2 3">
    <name type="scientific">Phaseolus angularis</name>
    <name type="common">Azuki bean</name>
    <name type="synonym">Vigna angularis</name>
    <dbReference type="NCBI Taxonomy" id="3914"/>
    <lineage>
        <taxon>Eukaryota</taxon>
        <taxon>Viridiplantae</taxon>
        <taxon>Streptophyta</taxon>
        <taxon>Embryophyta</taxon>
        <taxon>Tracheophyta</taxon>
        <taxon>Spermatophyta</taxon>
        <taxon>Magnoliopsida</taxon>
        <taxon>eudicotyledons</taxon>
        <taxon>Gunneridae</taxon>
        <taxon>Pentapetalae</taxon>
        <taxon>rosids</taxon>
        <taxon>fabids</taxon>
        <taxon>Fabales</taxon>
        <taxon>Fabaceae</taxon>
        <taxon>Papilionoideae</taxon>
        <taxon>50 kb inversion clade</taxon>
        <taxon>NPAAA clade</taxon>
        <taxon>indigoferoid/millettioid clade</taxon>
        <taxon>Phaseoleae</taxon>
        <taxon>Vigna</taxon>
    </lineage>
</organism>
<dbReference type="EMBL" id="JABFOF010000002">
    <property type="protein sequence ID" value="KAG2403814.1"/>
    <property type="molecule type" value="Genomic_DNA"/>
</dbReference>
<comment type="caution">
    <text evidence="2">The sequence shown here is derived from an EMBL/GenBank/DDBJ whole genome shotgun (WGS) entry which is preliminary data.</text>
</comment>
<accession>A0A8T0KVQ3</accession>
<proteinExistence type="predicted"/>
<evidence type="ECO:0000256" key="1">
    <source>
        <dbReference type="SAM" id="MobiDB-lite"/>
    </source>
</evidence>
<sequence length="76" mass="8879">MVSDVGKYLLVVGVVRSRRKKLLPTPTTLKVSVTVMVHYREKRKIKGRRGRKLRRRHTLPPVDGVDRTKQKTDEKE</sequence>
<feature type="compositionally biased region" description="Basic and acidic residues" evidence="1">
    <location>
        <begin position="64"/>
        <end position="76"/>
    </location>
</feature>
<feature type="region of interest" description="Disordered" evidence="1">
    <location>
        <begin position="42"/>
        <end position="76"/>
    </location>
</feature>
<evidence type="ECO:0000313" key="3">
    <source>
        <dbReference type="Proteomes" id="UP000743370"/>
    </source>
</evidence>